<keyword evidence="3" id="KW-1185">Reference proteome</keyword>
<sequence length="67" mass="7486">MSFDERSAQLASAKRKLEKCRDLASRPGEDSPWTGDEAREKVRQQRIMHATEGLLCAALALADQLND</sequence>
<evidence type="ECO:0000256" key="1">
    <source>
        <dbReference type="SAM" id="MobiDB-lite"/>
    </source>
</evidence>
<evidence type="ECO:0000313" key="3">
    <source>
        <dbReference type="Proteomes" id="UP001501791"/>
    </source>
</evidence>
<proteinExistence type="predicted"/>
<protein>
    <submittedName>
        <fullName evidence="2">Uncharacterized protein</fullName>
    </submittedName>
</protein>
<reference evidence="3" key="1">
    <citation type="journal article" date="2019" name="Int. J. Syst. Evol. Microbiol.">
        <title>The Global Catalogue of Microorganisms (GCM) 10K type strain sequencing project: providing services to taxonomists for standard genome sequencing and annotation.</title>
        <authorList>
            <consortium name="The Broad Institute Genomics Platform"/>
            <consortium name="The Broad Institute Genome Sequencing Center for Infectious Disease"/>
            <person name="Wu L."/>
            <person name="Ma J."/>
        </authorList>
    </citation>
    <scope>NUCLEOTIDE SEQUENCE [LARGE SCALE GENOMIC DNA]</scope>
    <source>
        <strain evidence="3">JCM 13319</strain>
    </source>
</reference>
<dbReference type="Proteomes" id="UP001501791">
    <property type="component" value="Unassembled WGS sequence"/>
</dbReference>
<accession>A0ABP4MH14</accession>
<feature type="region of interest" description="Disordered" evidence="1">
    <location>
        <begin position="18"/>
        <end position="37"/>
    </location>
</feature>
<evidence type="ECO:0000313" key="2">
    <source>
        <dbReference type="EMBL" id="GAA1544225.1"/>
    </source>
</evidence>
<comment type="caution">
    <text evidence="2">The sequence shown here is derived from an EMBL/GenBank/DDBJ whole genome shotgun (WGS) entry which is preliminary data.</text>
</comment>
<dbReference type="RefSeq" id="WP_346035902.1">
    <property type="nucleotide sequence ID" value="NZ_BAAALY010000006.1"/>
</dbReference>
<name>A0ABP4MH14_9MICO</name>
<feature type="compositionally biased region" description="Basic and acidic residues" evidence="1">
    <location>
        <begin position="19"/>
        <end position="29"/>
    </location>
</feature>
<organism evidence="2 3">
    <name type="scientific">Brevibacterium picturae</name>
    <dbReference type="NCBI Taxonomy" id="260553"/>
    <lineage>
        <taxon>Bacteria</taxon>
        <taxon>Bacillati</taxon>
        <taxon>Actinomycetota</taxon>
        <taxon>Actinomycetes</taxon>
        <taxon>Micrococcales</taxon>
        <taxon>Brevibacteriaceae</taxon>
        <taxon>Brevibacterium</taxon>
    </lineage>
</organism>
<gene>
    <name evidence="2" type="ORF">GCM10009691_18350</name>
</gene>
<dbReference type="EMBL" id="BAAALY010000006">
    <property type="protein sequence ID" value="GAA1544225.1"/>
    <property type="molecule type" value="Genomic_DNA"/>
</dbReference>